<dbReference type="PANTHER" id="PTHR30290">
    <property type="entry name" value="PERIPLASMIC BINDING COMPONENT OF ABC TRANSPORTER"/>
    <property type="match status" value="1"/>
</dbReference>
<organism evidence="5 6">
    <name type="scientific">Streptomyces antnestii</name>
    <dbReference type="NCBI Taxonomy" id="2494256"/>
    <lineage>
        <taxon>Bacteria</taxon>
        <taxon>Bacillati</taxon>
        <taxon>Actinomycetota</taxon>
        <taxon>Actinomycetes</taxon>
        <taxon>Kitasatosporales</taxon>
        <taxon>Streptomycetaceae</taxon>
        <taxon>Streptomyces</taxon>
    </lineage>
</organism>
<dbReference type="PIRSF" id="PIRSF002741">
    <property type="entry name" value="MppA"/>
    <property type="match status" value="1"/>
</dbReference>
<dbReference type="InterPro" id="IPR000914">
    <property type="entry name" value="SBP_5_dom"/>
</dbReference>
<proteinExistence type="inferred from homology"/>
<evidence type="ECO:0000256" key="1">
    <source>
        <dbReference type="ARBA" id="ARBA00005695"/>
    </source>
</evidence>
<dbReference type="Gene3D" id="3.90.76.10">
    <property type="entry name" value="Dipeptide-binding Protein, Domain 1"/>
    <property type="match status" value="1"/>
</dbReference>
<dbReference type="RefSeq" id="WP_127828995.1">
    <property type="nucleotide sequence ID" value="NZ_RZYA01000007.1"/>
</dbReference>
<name>A0A437PNH4_9ACTN</name>
<comment type="caution">
    <text evidence="5">The sequence shown here is derived from an EMBL/GenBank/DDBJ whole genome shotgun (WGS) entry which is preliminary data.</text>
</comment>
<accession>A0A437PNH4</accession>
<dbReference type="OrthoDB" id="9046151at2"/>
<dbReference type="GO" id="GO:0042597">
    <property type="term" value="C:periplasmic space"/>
    <property type="evidence" value="ECO:0007669"/>
    <property type="project" value="UniProtKB-ARBA"/>
</dbReference>
<dbReference type="PANTHER" id="PTHR30290:SF9">
    <property type="entry name" value="OLIGOPEPTIDE-BINDING PROTEIN APPA"/>
    <property type="match status" value="1"/>
</dbReference>
<evidence type="ECO:0000313" key="5">
    <source>
        <dbReference type="EMBL" id="RVU23699.1"/>
    </source>
</evidence>
<keyword evidence="6" id="KW-1185">Reference proteome</keyword>
<dbReference type="GO" id="GO:0043190">
    <property type="term" value="C:ATP-binding cassette (ABC) transporter complex"/>
    <property type="evidence" value="ECO:0007669"/>
    <property type="project" value="InterPro"/>
</dbReference>
<dbReference type="Gene3D" id="3.40.190.10">
    <property type="entry name" value="Periplasmic binding protein-like II"/>
    <property type="match status" value="1"/>
</dbReference>
<evidence type="ECO:0000256" key="3">
    <source>
        <dbReference type="ARBA" id="ARBA00022729"/>
    </source>
</evidence>
<gene>
    <name evidence="5" type="ORF">EOT10_16595</name>
</gene>
<evidence type="ECO:0000259" key="4">
    <source>
        <dbReference type="Pfam" id="PF00496"/>
    </source>
</evidence>
<dbReference type="InterPro" id="IPR030678">
    <property type="entry name" value="Peptide/Ni-bd"/>
</dbReference>
<keyword evidence="2" id="KW-0813">Transport</keyword>
<dbReference type="PROSITE" id="PS51257">
    <property type="entry name" value="PROKAR_LIPOPROTEIN"/>
    <property type="match status" value="1"/>
</dbReference>
<reference evidence="5 6" key="1">
    <citation type="submission" date="2019-01" db="EMBL/GenBank/DDBJ databases">
        <title>Genome sequences of Streptomyces and Rhizobium isolates collected from root and soil.</title>
        <authorList>
            <person name="Chhettri S."/>
            <person name="Sevigny J.L."/>
            <person name="Sen A."/>
            <person name="Ennis N."/>
            <person name="Tisa L."/>
        </authorList>
    </citation>
    <scope>NUCLEOTIDE SEQUENCE [LARGE SCALE GENOMIC DNA]</scope>
    <source>
        <strain evidence="5 6">San01</strain>
    </source>
</reference>
<comment type="similarity">
    <text evidence="1">Belongs to the bacterial solute-binding protein 5 family.</text>
</comment>
<dbReference type="Pfam" id="PF00496">
    <property type="entry name" value="SBP_bac_5"/>
    <property type="match status" value="1"/>
</dbReference>
<dbReference type="EMBL" id="RZYA01000007">
    <property type="protein sequence ID" value="RVU23699.1"/>
    <property type="molecule type" value="Genomic_DNA"/>
</dbReference>
<dbReference type="GO" id="GO:0015833">
    <property type="term" value="P:peptide transport"/>
    <property type="evidence" value="ECO:0007669"/>
    <property type="project" value="TreeGrafter"/>
</dbReference>
<dbReference type="SUPFAM" id="SSF53850">
    <property type="entry name" value="Periplasmic binding protein-like II"/>
    <property type="match status" value="1"/>
</dbReference>
<feature type="domain" description="Solute-binding protein family 5" evidence="4">
    <location>
        <begin position="80"/>
        <end position="437"/>
    </location>
</feature>
<protein>
    <submittedName>
        <fullName evidence="5">ABC transporter substrate-binding protein</fullName>
    </submittedName>
</protein>
<dbReference type="Proteomes" id="UP000283128">
    <property type="component" value="Unassembled WGS sequence"/>
</dbReference>
<evidence type="ECO:0000313" key="6">
    <source>
        <dbReference type="Proteomes" id="UP000283128"/>
    </source>
</evidence>
<keyword evidence="3" id="KW-0732">Signal</keyword>
<sequence>MRGSSRLVAAIATGTLLAGSSACSVEDPSAKGGGGNGRIKIALSAGVDMLDPQRSASGPDLAIMNQIYETLLDLDKKTHKLVPKLATSYKLVTPTTWRFELRKGVKFTNGEPFDAEAVKYSIERILDPKTTSSVSASQIASVKEVKAVDEYTVDIVTKYPDPVLPRRMQPFGGTGRVYIVPPKYFSEAGYAKVAEKPIGTGPYKLASWNKGQSVTVSPNTSYWGRKPQVTGATFVFVPEDKTRVDALRAHEVDMIERVPVEEVKHVDDADGVHVASSHKGLVNTVLLDMRKPPFDNPKVREAFAHAIDVKGIVDELLKGHGRVLNVPMDPDVKQFDKSIQPYSYDPKKSRELLKEAGYTGKLTLHTKTSEGRYPADKQIYEAMNQQLDAAGFDIKPQTVEWGRLINQMTSGSAGPFYIIGWDFGEGDASKLNSFIQSSATSSIARIKEFDDLSAEAGRTTDEKKNTELWQKAQKVIHDQYAVGAMWQPDAMYGLSDRMVWTPEMGEGITLQDIRLK</sequence>
<dbReference type="InterPro" id="IPR039424">
    <property type="entry name" value="SBP_5"/>
</dbReference>
<dbReference type="AlphaFoldDB" id="A0A437PNH4"/>
<dbReference type="Gene3D" id="3.10.105.10">
    <property type="entry name" value="Dipeptide-binding Protein, Domain 3"/>
    <property type="match status" value="1"/>
</dbReference>
<evidence type="ECO:0000256" key="2">
    <source>
        <dbReference type="ARBA" id="ARBA00022448"/>
    </source>
</evidence>
<dbReference type="GO" id="GO:1904680">
    <property type="term" value="F:peptide transmembrane transporter activity"/>
    <property type="evidence" value="ECO:0007669"/>
    <property type="project" value="TreeGrafter"/>
</dbReference>